<dbReference type="GeneID" id="37006537"/>
<dbReference type="SUPFAM" id="SSF53067">
    <property type="entry name" value="Actin-like ATPase domain"/>
    <property type="match status" value="1"/>
</dbReference>
<accession>A0A2V1AMJ9</accession>
<keyword evidence="4" id="KW-1185">Reference proteome</keyword>
<dbReference type="PANTHER" id="PTHR43435">
    <property type="entry name" value="RIBULOKINASE"/>
    <property type="match status" value="1"/>
</dbReference>
<dbReference type="RefSeq" id="XP_025339854.1">
    <property type="nucleotide sequence ID" value="XM_025484923.1"/>
</dbReference>
<dbReference type="AlphaFoldDB" id="A0A2V1AMJ9"/>
<dbReference type="InterPro" id="IPR043129">
    <property type="entry name" value="ATPase_NBD"/>
</dbReference>
<name>A0A2V1AMJ9_9ASCO</name>
<dbReference type="Proteomes" id="UP000244309">
    <property type="component" value="Unassembled WGS sequence"/>
</dbReference>
<comment type="caution">
    <text evidence="3">The sequence shown here is derived from an EMBL/GenBank/DDBJ whole genome shotgun (WGS) entry which is preliminary data.</text>
</comment>
<dbReference type="EMBL" id="PKFO01000001">
    <property type="protein sequence ID" value="PVH18914.1"/>
    <property type="molecule type" value="Genomic_DNA"/>
</dbReference>
<organism evidence="3 4">
    <name type="scientific">Candidozyma haemuli</name>
    <dbReference type="NCBI Taxonomy" id="45357"/>
    <lineage>
        <taxon>Eukaryota</taxon>
        <taxon>Fungi</taxon>
        <taxon>Dikarya</taxon>
        <taxon>Ascomycota</taxon>
        <taxon>Saccharomycotina</taxon>
        <taxon>Pichiomycetes</taxon>
        <taxon>Metschnikowiaceae</taxon>
        <taxon>Candidozyma</taxon>
    </lineage>
</organism>
<reference evidence="3 4" key="1">
    <citation type="submission" date="2017-12" db="EMBL/GenBank/DDBJ databases">
        <title>Genome Sequence of a Multidrug-Resistant Candida haemulonii Isolate from a Patient with Chronic Leg Ulcers in Israel.</title>
        <authorList>
            <person name="Chow N.A."/>
            <person name="Gade L."/>
            <person name="Batra D."/>
            <person name="Rowe L.A."/>
            <person name="Ben-Ami R."/>
            <person name="Loparev V.N."/>
            <person name="Litvintseva A.P."/>
        </authorList>
    </citation>
    <scope>NUCLEOTIDE SEQUENCE [LARGE SCALE GENOMIC DNA]</scope>
    <source>
        <strain evidence="3 4">B11899</strain>
    </source>
</reference>
<evidence type="ECO:0000313" key="4">
    <source>
        <dbReference type="Proteomes" id="UP000244309"/>
    </source>
</evidence>
<dbReference type="VEuPathDB" id="FungiDB:CXQ85_001206"/>
<feature type="domain" description="Carbohydrate kinase FGGY C-terminal" evidence="2">
    <location>
        <begin position="93"/>
        <end position="260"/>
    </location>
</feature>
<protein>
    <recommendedName>
        <fullName evidence="2">Carbohydrate kinase FGGY C-terminal domain-containing protein</fullName>
    </recommendedName>
</protein>
<dbReference type="GO" id="GO:0019321">
    <property type="term" value="P:pentose metabolic process"/>
    <property type="evidence" value="ECO:0007669"/>
    <property type="project" value="TreeGrafter"/>
</dbReference>
<dbReference type="Pfam" id="PF02782">
    <property type="entry name" value="FGGY_C"/>
    <property type="match status" value="1"/>
</dbReference>
<feature type="region of interest" description="Disordered" evidence="1">
    <location>
        <begin position="59"/>
        <end position="89"/>
    </location>
</feature>
<dbReference type="PANTHER" id="PTHR43435:SF1">
    <property type="entry name" value="PROTEIN MPA43"/>
    <property type="match status" value="1"/>
</dbReference>
<sequence>MEALEISVSVGHLGGSEESVTVSRFPYAGEPIAQNKFLGGTVLHGCIDCYAGIVAQNRPASTPPSQSLGRLEMAAKSKEASSGNQHSGSTLDMVAGTSTCFIGSIPSSTSPIPGLWGPFNQLMPTPVYAFGQPATGKLFAELLEETGETFESLEAAASTAEEDANESLVVLSKNHMYYGDRHGNRSPYGDFNMDEVRLAGSNADKGAKFAIKNNHTLQYYLLIEFLVFQTKQLVDRLGPLDVVRVSGSQARNKRFMRLLSEFAFYGKRKPEVYVAGGNATYSGASAGSTIASGKKSDTKDKVFETKPLSDTEKKVLQTKYDFFLELSSWQNRFRQAMKGI</sequence>
<dbReference type="GO" id="GO:0005737">
    <property type="term" value="C:cytoplasm"/>
    <property type="evidence" value="ECO:0007669"/>
    <property type="project" value="TreeGrafter"/>
</dbReference>
<proteinExistence type="predicted"/>
<feature type="compositionally biased region" description="Polar residues" evidence="1">
    <location>
        <begin position="80"/>
        <end position="89"/>
    </location>
</feature>
<dbReference type="OrthoDB" id="203824at2759"/>
<dbReference type="GO" id="GO:0019150">
    <property type="term" value="F:D-ribulokinase activity"/>
    <property type="evidence" value="ECO:0007669"/>
    <property type="project" value="TreeGrafter"/>
</dbReference>
<evidence type="ECO:0000259" key="2">
    <source>
        <dbReference type="Pfam" id="PF02782"/>
    </source>
</evidence>
<evidence type="ECO:0000256" key="1">
    <source>
        <dbReference type="SAM" id="MobiDB-lite"/>
    </source>
</evidence>
<dbReference type="Gene3D" id="3.30.420.40">
    <property type="match status" value="1"/>
</dbReference>
<gene>
    <name evidence="3" type="ORF">CXQ85_001206</name>
</gene>
<dbReference type="STRING" id="45357.A0A2V1AMJ9"/>
<feature type="compositionally biased region" description="Polar residues" evidence="1">
    <location>
        <begin position="59"/>
        <end position="68"/>
    </location>
</feature>
<dbReference type="InterPro" id="IPR018485">
    <property type="entry name" value="FGGY_C"/>
</dbReference>
<evidence type="ECO:0000313" key="3">
    <source>
        <dbReference type="EMBL" id="PVH18914.1"/>
    </source>
</evidence>